<dbReference type="PRINTS" id="PR00411">
    <property type="entry name" value="PNDRDTASEI"/>
</dbReference>
<evidence type="ECO:0000259" key="6">
    <source>
        <dbReference type="Pfam" id="PF07992"/>
    </source>
</evidence>
<dbReference type="InterPro" id="IPR036188">
    <property type="entry name" value="FAD/NAD-bd_sf"/>
</dbReference>
<dbReference type="Pfam" id="PF07992">
    <property type="entry name" value="Pyr_redox_2"/>
    <property type="match status" value="1"/>
</dbReference>
<keyword evidence="3" id="KW-0285">Flavoprotein</keyword>
<dbReference type="InterPro" id="IPR023753">
    <property type="entry name" value="FAD/NAD-binding_dom"/>
</dbReference>
<dbReference type="KEGG" id="gai:IMCC3135_12310"/>
<proteinExistence type="inferred from homology"/>
<feature type="domain" description="FAD/NAD(P)-binding" evidence="6">
    <location>
        <begin position="17"/>
        <end position="347"/>
    </location>
</feature>
<gene>
    <name evidence="7" type="primary">ndh</name>
    <name evidence="7" type="ORF">IMCC3135_12310</name>
</gene>
<evidence type="ECO:0000256" key="4">
    <source>
        <dbReference type="ARBA" id="ARBA00022827"/>
    </source>
</evidence>
<dbReference type="GO" id="GO:0003955">
    <property type="term" value="F:NAD(P)H dehydrogenase (quinone) activity"/>
    <property type="evidence" value="ECO:0007669"/>
    <property type="project" value="TreeGrafter"/>
</dbReference>
<reference evidence="7 8" key="1">
    <citation type="submission" date="2016-12" db="EMBL/GenBank/DDBJ databases">
        <authorList>
            <person name="Song W.-J."/>
            <person name="Kurnit D.M."/>
        </authorList>
    </citation>
    <scope>NUCLEOTIDE SEQUENCE [LARGE SCALE GENOMIC DNA]</scope>
    <source>
        <strain evidence="7 8">IMCC3135</strain>
    </source>
</reference>
<keyword evidence="8" id="KW-1185">Reference proteome</keyword>
<dbReference type="GO" id="GO:0019646">
    <property type="term" value="P:aerobic electron transport chain"/>
    <property type="evidence" value="ECO:0007669"/>
    <property type="project" value="TreeGrafter"/>
</dbReference>
<comment type="similarity">
    <text evidence="2">Belongs to the NADH dehydrogenase family.</text>
</comment>
<evidence type="ECO:0000313" key="8">
    <source>
        <dbReference type="Proteomes" id="UP000250079"/>
    </source>
</evidence>
<dbReference type="PANTHER" id="PTHR42913">
    <property type="entry name" value="APOPTOSIS-INDUCING FACTOR 1"/>
    <property type="match status" value="1"/>
</dbReference>
<evidence type="ECO:0000256" key="5">
    <source>
        <dbReference type="ARBA" id="ARBA00023002"/>
    </source>
</evidence>
<keyword evidence="4" id="KW-0274">FAD</keyword>
<dbReference type="Proteomes" id="UP000250079">
    <property type="component" value="Chromosome"/>
</dbReference>
<dbReference type="Gene3D" id="3.50.50.100">
    <property type="match status" value="1"/>
</dbReference>
<dbReference type="AlphaFoldDB" id="A0A2Z2NUU8"/>
<dbReference type="SUPFAM" id="SSF51905">
    <property type="entry name" value="FAD/NAD(P)-binding domain"/>
    <property type="match status" value="1"/>
</dbReference>
<organism evidence="7 8">
    <name type="scientific">Granulosicoccus antarcticus IMCC3135</name>
    <dbReference type="NCBI Taxonomy" id="1192854"/>
    <lineage>
        <taxon>Bacteria</taxon>
        <taxon>Pseudomonadati</taxon>
        <taxon>Pseudomonadota</taxon>
        <taxon>Gammaproteobacteria</taxon>
        <taxon>Chromatiales</taxon>
        <taxon>Granulosicoccaceae</taxon>
        <taxon>Granulosicoccus</taxon>
    </lineage>
</organism>
<keyword evidence="5 7" id="KW-0560">Oxidoreductase</keyword>
<evidence type="ECO:0000256" key="1">
    <source>
        <dbReference type="ARBA" id="ARBA00001974"/>
    </source>
</evidence>
<evidence type="ECO:0000313" key="7">
    <source>
        <dbReference type="EMBL" id="ASJ72550.1"/>
    </source>
</evidence>
<dbReference type="PRINTS" id="PR00368">
    <property type="entry name" value="FADPNR"/>
</dbReference>
<name>A0A2Z2NUU8_9GAMM</name>
<protein>
    <submittedName>
        <fullName evidence="7">NADH dehydrogenase</fullName>
        <ecNumber evidence="7">1.6.99.3</ecNumber>
    </submittedName>
</protein>
<dbReference type="PANTHER" id="PTHR42913:SF3">
    <property type="entry name" value="64 KDA MITOCHONDRIAL NADH DEHYDROGENASE (EUROFUNG)"/>
    <property type="match status" value="1"/>
</dbReference>
<dbReference type="InterPro" id="IPR051169">
    <property type="entry name" value="NADH-Q_oxidoreductase"/>
</dbReference>
<evidence type="ECO:0000256" key="2">
    <source>
        <dbReference type="ARBA" id="ARBA00005272"/>
    </source>
</evidence>
<dbReference type="EMBL" id="CP018632">
    <property type="protein sequence ID" value="ASJ72550.1"/>
    <property type="molecule type" value="Genomic_DNA"/>
</dbReference>
<accession>A0A2Z2NUU8</accession>
<sequence>MAVSRLPGVGKLIMSKQIVVIGGGAGGLELVIKLARKLKRSTEVNVTLIDMNASHIWKPLLHEVATGSLDSNHDETSYRMLARKHKFDFLLGRATRVDAQEQVVHIAAESDDDGEVLVAERMLRFDQLVLSPGSLSNDFGTSGVAEHCIKLDSRAEAERFHKLYLKQLHRVSSAADQETKLSVVIVGGGATGVELAADLHNVAGRLQEYGFEKFSHERLNVSVIEAGSLLLPRLPERIGNSVRKELTRIGVAVLTDTRIESAEKDALITSDGSRIQADVSVWAAGVCAPAFLAESGLPCDNLGRVKVNPDLSVEGFPNIYGAGDCCCCPMKEGGTVPPRAQSAHQMAAVVAHNILATYKGKSSRNFVYKDFGSLISLSRFSTVGNLMGNLVRGTVFVEGWLARMFYLSLYRMHQNAVHGPLSTLLIMLGDRIHKATRADLKLH</sequence>
<comment type="cofactor">
    <cofactor evidence="1">
        <name>FAD</name>
        <dbReference type="ChEBI" id="CHEBI:57692"/>
    </cofactor>
</comment>
<dbReference type="EC" id="1.6.99.3" evidence="7"/>
<evidence type="ECO:0000256" key="3">
    <source>
        <dbReference type="ARBA" id="ARBA00022630"/>
    </source>
</evidence>